<reference evidence="7 8" key="2">
    <citation type="submission" date="2019-08" db="EMBL/GenBank/DDBJ databases">
        <title>Amycolatopsis acidicola sp. nov., isolated from peat swamp forest soil.</title>
        <authorList>
            <person name="Srisuk N."/>
        </authorList>
    </citation>
    <scope>NUCLEOTIDE SEQUENCE [LARGE SCALE GENOMIC DNA]</scope>
    <source>
        <strain evidence="7 8">TBRC 6029</strain>
    </source>
</reference>
<feature type="transmembrane region" description="Helical" evidence="6">
    <location>
        <begin position="115"/>
        <end position="144"/>
    </location>
</feature>
<dbReference type="InterPro" id="IPR022791">
    <property type="entry name" value="L-PG_synthase/AglD"/>
</dbReference>
<dbReference type="PANTHER" id="PTHR39087">
    <property type="entry name" value="UPF0104 MEMBRANE PROTEIN MJ1595"/>
    <property type="match status" value="1"/>
</dbReference>
<dbReference type="GO" id="GO:0005886">
    <property type="term" value="C:plasma membrane"/>
    <property type="evidence" value="ECO:0007669"/>
    <property type="project" value="UniProtKB-SubCell"/>
</dbReference>
<dbReference type="EMBL" id="VJWX01000002">
    <property type="protein sequence ID" value="TVT62874.1"/>
    <property type="molecule type" value="Genomic_DNA"/>
</dbReference>
<feature type="transmembrane region" description="Helical" evidence="6">
    <location>
        <begin position="40"/>
        <end position="58"/>
    </location>
</feature>
<reference evidence="7 8" key="1">
    <citation type="submission" date="2019-07" db="EMBL/GenBank/DDBJ databases">
        <authorList>
            <person name="Duangmal K."/>
            <person name="Teo W.F.A."/>
        </authorList>
    </citation>
    <scope>NUCLEOTIDE SEQUENCE [LARGE SCALE GENOMIC DNA]</scope>
    <source>
        <strain evidence="7 8">TBRC 6029</strain>
    </source>
</reference>
<comment type="subcellular location">
    <subcellularLocation>
        <location evidence="1">Cell membrane</location>
        <topology evidence="1">Multi-pass membrane protein</topology>
    </subcellularLocation>
</comment>
<evidence type="ECO:0000256" key="4">
    <source>
        <dbReference type="ARBA" id="ARBA00022989"/>
    </source>
</evidence>
<evidence type="ECO:0000313" key="7">
    <source>
        <dbReference type="EMBL" id="TVT62874.1"/>
    </source>
</evidence>
<evidence type="ECO:0000256" key="6">
    <source>
        <dbReference type="SAM" id="Phobius"/>
    </source>
</evidence>
<accession>A0A558DPB7</accession>
<feature type="transmembrane region" description="Helical" evidence="6">
    <location>
        <begin position="156"/>
        <end position="179"/>
    </location>
</feature>
<keyword evidence="5 6" id="KW-0472">Membrane</keyword>
<dbReference type="Proteomes" id="UP000320011">
    <property type="component" value="Unassembled WGS sequence"/>
</dbReference>
<dbReference type="NCBIfam" id="TIGR00374">
    <property type="entry name" value="flippase-like domain"/>
    <property type="match status" value="1"/>
</dbReference>
<sequence>MKRAAKIAGVLVALAVMLLTLRHRFPAPSDLLHALERADSRWLTLAALAQFASMAAFSRQQRRLLIAFGVTVPRHRMLAVSYSRSALSISLPAGAAVSAGYAFRQFRADGANRSAAMAVMVLSGLLSALGLVLLYAAGALAWGAPHLPGAWHAHPVLTAVGALAVPATLVLLVLTVRWLPRRLPGSRLLASLAGTLETARSVETRHWVLALGSAVANWLTDLLCLVATARAFGLGTSLIALAAVYLTVQIVRQVPLTPGGIGVIEVSLLAGLASAGAAESTGTATVLAYRMLSCWLIIPVGLLCWLLLHTRSKVEAHALLD</sequence>
<dbReference type="AlphaFoldDB" id="A0A558DPB7"/>
<evidence type="ECO:0000256" key="3">
    <source>
        <dbReference type="ARBA" id="ARBA00022692"/>
    </source>
</evidence>
<keyword evidence="4 6" id="KW-1133">Transmembrane helix</keyword>
<gene>
    <name evidence="7" type="ORF">FNH05_00395</name>
</gene>
<feature type="transmembrane region" description="Helical" evidence="6">
    <location>
        <begin position="287"/>
        <end position="308"/>
    </location>
</feature>
<comment type="caution">
    <text evidence="7">The sequence shown here is derived from an EMBL/GenBank/DDBJ whole genome shotgun (WGS) entry which is preliminary data.</text>
</comment>
<protein>
    <submittedName>
        <fullName evidence="7">UPF0104 family protein</fullName>
    </submittedName>
</protein>
<dbReference type="PANTHER" id="PTHR39087:SF2">
    <property type="entry name" value="UPF0104 MEMBRANE PROTEIN MJ1595"/>
    <property type="match status" value="1"/>
</dbReference>
<evidence type="ECO:0000256" key="1">
    <source>
        <dbReference type="ARBA" id="ARBA00004651"/>
    </source>
</evidence>
<feature type="transmembrane region" description="Helical" evidence="6">
    <location>
        <begin position="227"/>
        <end position="248"/>
    </location>
</feature>
<name>A0A558DPB7_9PSEU</name>
<keyword evidence="3 6" id="KW-0812">Transmembrane</keyword>
<dbReference type="Pfam" id="PF03706">
    <property type="entry name" value="LPG_synthase_TM"/>
    <property type="match status" value="1"/>
</dbReference>
<evidence type="ECO:0000256" key="5">
    <source>
        <dbReference type="ARBA" id="ARBA00023136"/>
    </source>
</evidence>
<evidence type="ECO:0000256" key="2">
    <source>
        <dbReference type="ARBA" id="ARBA00022475"/>
    </source>
</evidence>
<keyword evidence="2" id="KW-1003">Cell membrane</keyword>
<proteinExistence type="predicted"/>
<keyword evidence="8" id="KW-1185">Reference proteome</keyword>
<dbReference type="RefSeq" id="WP_144584712.1">
    <property type="nucleotide sequence ID" value="NZ_VJWX01000002.1"/>
</dbReference>
<evidence type="ECO:0000313" key="8">
    <source>
        <dbReference type="Proteomes" id="UP000320011"/>
    </source>
</evidence>
<organism evidence="7 8">
    <name type="scientific">Amycolatopsis rhizosphaerae</name>
    <dbReference type="NCBI Taxonomy" id="2053003"/>
    <lineage>
        <taxon>Bacteria</taxon>
        <taxon>Bacillati</taxon>
        <taxon>Actinomycetota</taxon>
        <taxon>Actinomycetes</taxon>
        <taxon>Pseudonocardiales</taxon>
        <taxon>Pseudonocardiaceae</taxon>
        <taxon>Amycolatopsis</taxon>
    </lineage>
</organism>
<dbReference type="OrthoDB" id="3616971at2"/>